<dbReference type="EMBL" id="LFWZ01000040">
    <property type="protein sequence ID" value="KON30133.1"/>
    <property type="molecule type" value="Genomic_DNA"/>
</dbReference>
<evidence type="ECO:0000313" key="4">
    <source>
        <dbReference type="Proteomes" id="UP000037210"/>
    </source>
</evidence>
<organism evidence="3 4">
    <name type="scientific">miscellaneous Crenarchaeota group-15 archaeon DG-45</name>
    <dbReference type="NCBI Taxonomy" id="1685127"/>
    <lineage>
        <taxon>Archaea</taxon>
        <taxon>Candidatus Bathyarchaeota</taxon>
        <taxon>MCG-15</taxon>
    </lineage>
</organism>
<proteinExistence type="predicted"/>
<dbReference type="SUPFAM" id="SSF56529">
    <property type="entry name" value="FAH"/>
    <property type="match status" value="1"/>
</dbReference>
<sequence length="78" mass="8578">MINPVPQIVSYVSTLVTLEVGDVIATGTCEGNAMTWGRRENIPSGGKWLQDGEVIEAWIEGIGTLRNAIKFEEPKYRA</sequence>
<dbReference type="GO" id="GO:0046872">
    <property type="term" value="F:metal ion binding"/>
    <property type="evidence" value="ECO:0007669"/>
    <property type="project" value="UniProtKB-KW"/>
</dbReference>
<dbReference type="Pfam" id="PF01557">
    <property type="entry name" value="FAA_hydrolase"/>
    <property type="match status" value="1"/>
</dbReference>
<gene>
    <name evidence="3" type="ORF">AC482_04645</name>
</gene>
<protein>
    <recommendedName>
        <fullName evidence="2">Fumarylacetoacetase-like C-terminal domain-containing protein</fullName>
    </recommendedName>
</protein>
<dbReference type="Proteomes" id="UP000037210">
    <property type="component" value="Unassembled WGS sequence"/>
</dbReference>
<dbReference type="GO" id="GO:0003824">
    <property type="term" value="F:catalytic activity"/>
    <property type="evidence" value="ECO:0007669"/>
    <property type="project" value="InterPro"/>
</dbReference>
<comment type="caution">
    <text evidence="3">The sequence shown here is derived from an EMBL/GenBank/DDBJ whole genome shotgun (WGS) entry which is preliminary data.</text>
</comment>
<dbReference type="AlphaFoldDB" id="A0A0M0BNK7"/>
<feature type="domain" description="Fumarylacetoacetase-like C-terminal" evidence="2">
    <location>
        <begin position="1"/>
        <end position="69"/>
    </location>
</feature>
<name>A0A0M0BNK7_9ARCH</name>
<evidence type="ECO:0000259" key="2">
    <source>
        <dbReference type="Pfam" id="PF01557"/>
    </source>
</evidence>
<keyword evidence="1" id="KW-0479">Metal-binding</keyword>
<dbReference type="InterPro" id="IPR036663">
    <property type="entry name" value="Fumarylacetoacetase_C_sf"/>
</dbReference>
<reference evidence="3 4" key="1">
    <citation type="submission" date="2015-06" db="EMBL/GenBank/DDBJ databases">
        <title>New insights into the roles of widespread benthic archaea in carbon and nitrogen cycling.</title>
        <authorList>
            <person name="Lazar C.S."/>
            <person name="Baker B.J."/>
            <person name="Seitz K.W."/>
            <person name="Hyde A.S."/>
            <person name="Dick G.J."/>
            <person name="Hinrichs K.-U."/>
            <person name="Teske A.P."/>
        </authorList>
    </citation>
    <scope>NUCLEOTIDE SEQUENCE [LARGE SCALE GENOMIC DNA]</scope>
    <source>
        <strain evidence="3">DG-45</strain>
    </source>
</reference>
<evidence type="ECO:0000256" key="1">
    <source>
        <dbReference type="ARBA" id="ARBA00022723"/>
    </source>
</evidence>
<dbReference type="PANTHER" id="PTHR11820:SF112">
    <property type="entry name" value="FUMARYLACETOACETATE HYDROLASE FAMILY PROTEIN (AFU_ORTHOLOGUE AFUA_1G02370)-RELATED"/>
    <property type="match status" value="1"/>
</dbReference>
<dbReference type="PANTHER" id="PTHR11820">
    <property type="entry name" value="ACYLPYRUVASE"/>
    <property type="match status" value="1"/>
</dbReference>
<accession>A0A0M0BNK7</accession>
<evidence type="ECO:0000313" key="3">
    <source>
        <dbReference type="EMBL" id="KON30133.1"/>
    </source>
</evidence>
<dbReference type="InterPro" id="IPR011234">
    <property type="entry name" value="Fumarylacetoacetase-like_C"/>
</dbReference>
<dbReference type="Gene3D" id="3.90.850.10">
    <property type="entry name" value="Fumarylacetoacetase-like, C-terminal domain"/>
    <property type="match status" value="1"/>
</dbReference>